<organism evidence="6 7">
    <name type="scientific">Penicillium arizonense</name>
    <dbReference type="NCBI Taxonomy" id="1835702"/>
    <lineage>
        <taxon>Eukaryota</taxon>
        <taxon>Fungi</taxon>
        <taxon>Dikarya</taxon>
        <taxon>Ascomycota</taxon>
        <taxon>Pezizomycotina</taxon>
        <taxon>Eurotiomycetes</taxon>
        <taxon>Eurotiomycetidae</taxon>
        <taxon>Eurotiales</taxon>
        <taxon>Aspergillaceae</taxon>
        <taxon>Penicillium</taxon>
    </lineage>
</organism>
<dbReference type="GeneID" id="34574194"/>
<reference evidence="6 7" key="1">
    <citation type="journal article" date="2016" name="Sci. Rep.">
        <title>Penicillium arizonense, a new, genome sequenced fungal species, reveals a high chemical diversity in secreted metabolites.</title>
        <authorList>
            <person name="Grijseels S."/>
            <person name="Nielsen J.C."/>
            <person name="Randelovic M."/>
            <person name="Nielsen J."/>
            <person name="Nielsen K.F."/>
            <person name="Workman M."/>
            <person name="Frisvad J.C."/>
        </authorList>
    </citation>
    <scope>NUCLEOTIDE SEQUENCE [LARGE SCALE GENOMIC DNA]</scope>
    <source>
        <strain evidence="6 7">CBS 141311</strain>
    </source>
</reference>
<protein>
    <recommendedName>
        <fullName evidence="5">LysM domain-containing protein</fullName>
    </recommendedName>
</protein>
<dbReference type="OrthoDB" id="5985073at2759"/>
<name>A0A1F5LQF5_PENAI</name>
<dbReference type="InterPro" id="IPR018392">
    <property type="entry name" value="LysM"/>
</dbReference>
<evidence type="ECO:0000256" key="2">
    <source>
        <dbReference type="ARBA" id="ARBA00023026"/>
    </source>
</evidence>
<dbReference type="Gene3D" id="3.10.350.10">
    <property type="entry name" value="LysM domain"/>
    <property type="match status" value="1"/>
</dbReference>
<dbReference type="AlphaFoldDB" id="A0A1F5LQF5"/>
<evidence type="ECO:0000256" key="4">
    <source>
        <dbReference type="SAM" id="SignalP"/>
    </source>
</evidence>
<evidence type="ECO:0000259" key="5">
    <source>
        <dbReference type="PROSITE" id="PS51782"/>
    </source>
</evidence>
<dbReference type="GO" id="GO:0008061">
    <property type="term" value="F:chitin binding"/>
    <property type="evidence" value="ECO:0007669"/>
    <property type="project" value="UniProtKB-KW"/>
</dbReference>
<dbReference type="InterPro" id="IPR052210">
    <property type="entry name" value="LysM1-like"/>
</dbReference>
<evidence type="ECO:0000256" key="1">
    <source>
        <dbReference type="ARBA" id="ARBA00022669"/>
    </source>
</evidence>
<dbReference type="InterPro" id="IPR036779">
    <property type="entry name" value="LysM_dom_sf"/>
</dbReference>
<evidence type="ECO:0000313" key="7">
    <source>
        <dbReference type="Proteomes" id="UP000177622"/>
    </source>
</evidence>
<keyword evidence="4" id="KW-0732">Signal</keyword>
<dbReference type="PANTHER" id="PTHR34997:SF18">
    <property type="entry name" value="LYSM DOMAIN-CONTAINING PROTEIN"/>
    <property type="match status" value="1"/>
</dbReference>
<feature type="signal peptide" evidence="4">
    <location>
        <begin position="1"/>
        <end position="18"/>
    </location>
</feature>
<feature type="chain" id="PRO_5009519798" description="LysM domain-containing protein" evidence="4">
    <location>
        <begin position="19"/>
        <end position="214"/>
    </location>
</feature>
<feature type="domain" description="LysM" evidence="5">
    <location>
        <begin position="28"/>
        <end position="72"/>
    </location>
</feature>
<dbReference type="Proteomes" id="UP000177622">
    <property type="component" value="Unassembled WGS sequence"/>
</dbReference>
<gene>
    <name evidence="6" type="ORF">PENARI_c004G11538</name>
</gene>
<dbReference type="Pfam" id="PF01476">
    <property type="entry name" value="LysM"/>
    <property type="match status" value="1"/>
</dbReference>
<keyword evidence="2" id="KW-0843">Virulence</keyword>
<proteinExistence type="predicted"/>
<sequence length="214" mass="22405">MHLTALLTVGAVPAMGAALAPRAVNCDFATTADAGATCASFSSNWGLSVTDLQKLNPGITCPNLDTSKSYCVVGTATDEPTPPTSTTTTATQPTSTDSAPSNSPTMPGIASNCDGFHKFKSWNSQVDAKCSNLWLHYFVCVHVPGAVITSAPQPTAPTGPTPQMPGIVSNCKKYHLIKDGESCWSIYTEAGITLALVQQPLAGLLYLYWCLSGF</sequence>
<feature type="compositionally biased region" description="Low complexity" evidence="3">
    <location>
        <begin position="75"/>
        <end position="101"/>
    </location>
</feature>
<dbReference type="STRING" id="1835702.A0A1F5LQF5"/>
<comment type="caution">
    <text evidence="6">The sequence shown here is derived from an EMBL/GenBank/DDBJ whole genome shotgun (WGS) entry which is preliminary data.</text>
</comment>
<dbReference type="RefSeq" id="XP_022490787.1">
    <property type="nucleotide sequence ID" value="XM_022629460.1"/>
</dbReference>
<dbReference type="EMBL" id="LXJU01000004">
    <property type="protein sequence ID" value="OGE55357.1"/>
    <property type="molecule type" value="Genomic_DNA"/>
</dbReference>
<evidence type="ECO:0000256" key="3">
    <source>
        <dbReference type="SAM" id="MobiDB-lite"/>
    </source>
</evidence>
<feature type="region of interest" description="Disordered" evidence="3">
    <location>
        <begin position="75"/>
        <end position="105"/>
    </location>
</feature>
<keyword evidence="1" id="KW-0147">Chitin-binding</keyword>
<accession>A0A1F5LQF5</accession>
<evidence type="ECO:0000313" key="6">
    <source>
        <dbReference type="EMBL" id="OGE55357.1"/>
    </source>
</evidence>
<keyword evidence="7" id="KW-1185">Reference proteome</keyword>
<dbReference type="PROSITE" id="PS51782">
    <property type="entry name" value="LYSM"/>
    <property type="match status" value="1"/>
</dbReference>
<dbReference type="PANTHER" id="PTHR34997">
    <property type="entry name" value="AM15"/>
    <property type="match status" value="1"/>
</dbReference>